<reference evidence="1 2" key="1">
    <citation type="submission" date="2019-08" db="EMBL/GenBank/DDBJ databases">
        <title>The genome of the soybean aphid Biotype 1, its phylome, world population structure and adaptation to the North American continent.</title>
        <authorList>
            <person name="Giordano R."/>
            <person name="Donthu R.K."/>
            <person name="Hernandez A.G."/>
            <person name="Wright C.L."/>
            <person name="Zimin A.V."/>
        </authorList>
    </citation>
    <scope>NUCLEOTIDE SEQUENCE [LARGE SCALE GENOMIC DNA]</scope>
    <source>
        <tissue evidence="1">Whole aphids</tissue>
    </source>
</reference>
<dbReference type="AlphaFoldDB" id="A0A6G0TNT0"/>
<evidence type="ECO:0000313" key="2">
    <source>
        <dbReference type="Proteomes" id="UP000475862"/>
    </source>
</evidence>
<accession>A0A6G0TNT0</accession>
<name>A0A6G0TNT0_APHGL</name>
<proteinExistence type="predicted"/>
<evidence type="ECO:0000313" key="1">
    <source>
        <dbReference type="EMBL" id="KAE9536353.1"/>
    </source>
</evidence>
<sequence length="231" mass="27134">MPYYCYSLIFKILLTTNKKLLSDINYIGKKAAYNFKLYVKEYNFKMPKNPDVGLLTTIWIPTAVMFKNNKNVDKFSINSYYILTFSIKAGQSEWCFDISCCLLLYLISQTVYLKTIKSIKQHKLIARPRRSVFWMYHEQHMWKTCTKISTITLVNFHNILVDSVQNHQFDISQSFEQYHGLSKCNGHVSNHTTSLQLVRLSLNDLGCHPILYRLRPTGCCRLQNNKKCQME</sequence>
<gene>
    <name evidence="1" type="ORF">AGLY_007142</name>
</gene>
<organism evidence="1 2">
    <name type="scientific">Aphis glycines</name>
    <name type="common">Soybean aphid</name>
    <dbReference type="NCBI Taxonomy" id="307491"/>
    <lineage>
        <taxon>Eukaryota</taxon>
        <taxon>Metazoa</taxon>
        <taxon>Ecdysozoa</taxon>
        <taxon>Arthropoda</taxon>
        <taxon>Hexapoda</taxon>
        <taxon>Insecta</taxon>
        <taxon>Pterygota</taxon>
        <taxon>Neoptera</taxon>
        <taxon>Paraneoptera</taxon>
        <taxon>Hemiptera</taxon>
        <taxon>Sternorrhyncha</taxon>
        <taxon>Aphidomorpha</taxon>
        <taxon>Aphidoidea</taxon>
        <taxon>Aphididae</taxon>
        <taxon>Aphidini</taxon>
        <taxon>Aphis</taxon>
        <taxon>Aphis</taxon>
    </lineage>
</organism>
<keyword evidence="2" id="KW-1185">Reference proteome</keyword>
<dbReference type="Proteomes" id="UP000475862">
    <property type="component" value="Unassembled WGS sequence"/>
</dbReference>
<protein>
    <submittedName>
        <fullName evidence="1">Uncharacterized protein</fullName>
    </submittedName>
</protein>
<dbReference type="EMBL" id="VYZN01000023">
    <property type="protein sequence ID" value="KAE9536353.1"/>
    <property type="molecule type" value="Genomic_DNA"/>
</dbReference>
<comment type="caution">
    <text evidence="1">The sequence shown here is derived from an EMBL/GenBank/DDBJ whole genome shotgun (WGS) entry which is preliminary data.</text>
</comment>